<name>A0A835XVZ5_9CHLO</name>
<proteinExistence type="predicted"/>
<reference evidence="2" key="1">
    <citation type="journal article" date="2020" name="bioRxiv">
        <title>Comparative genomics of Chlamydomonas.</title>
        <authorList>
            <person name="Craig R.J."/>
            <person name="Hasan A.R."/>
            <person name="Ness R.W."/>
            <person name="Keightley P.D."/>
        </authorList>
    </citation>
    <scope>NUCLEOTIDE SEQUENCE</scope>
    <source>
        <strain evidence="2">CCAP 11/70</strain>
    </source>
</reference>
<dbReference type="Proteomes" id="UP000612055">
    <property type="component" value="Unassembled WGS sequence"/>
</dbReference>
<evidence type="ECO:0000256" key="1">
    <source>
        <dbReference type="SAM" id="MobiDB-lite"/>
    </source>
</evidence>
<dbReference type="OrthoDB" id="528232at2759"/>
<dbReference type="EMBL" id="JAEHOE010000058">
    <property type="protein sequence ID" value="KAG2490830.1"/>
    <property type="molecule type" value="Genomic_DNA"/>
</dbReference>
<evidence type="ECO:0000313" key="2">
    <source>
        <dbReference type="EMBL" id="KAG2490830.1"/>
    </source>
</evidence>
<comment type="caution">
    <text evidence="2">The sequence shown here is derived from an EMBL/GenBank/DDBJ whole genome shotgun (WGS) entry which is preliminary data.</text>
</comment>
<accession>A0A835XVZ5</accession>
<keyword evidence="3" id="KW-1185">Reference proteome</keyword>
<gene>
    <name evidence="2" type="ORF">HYH03_010751</name>
</gene>
<protein>
    <submittedName>
        <fullName evidence="2">Uncharacterized protein</fullName>
    </submittedName>
</protein>
<evidence type="ECO:0000313" key="3">
    <source>
        <dbReference type="Proteomes" id="UP000612055"/>
    </source>
</evidence>
<sequence length="103" mass="10991">MQASIACRAVASAPRRQVRTQAVAEEPTASFKLPKKQPLPTDAAGVKALIAKSHEMHGQGRSMWFCLTGRGKRATAGTYIAHADALDWNAASSGSVDSYNIYS</sequence>
<feature type="region of interest" description="Disordered" evidence="1">
    <location>
        <begin position="18"/>
        <end position="38"/>
    </location>
</feature>
<organism evidence="2 3">
    <name type="scientific">Edaphochlamys debaryana</name>
    <dbReference type="NCBI Taxonomy" id="47281"/>
    <lineage>
        <taxon>Eukaryota</taxon>
        <taxon>Viridiplantae</taxon>
        <taxon>Chlorophyta</taxon>
        <taxon>core chlorophytes</taxon>
        <taxon>Chlorophyceae</taxon>
        <taxon>CS clade</taxon>
        <taxon>Chlamydomonadales</taxon>
        <taxon>Chlamydomonadales incertae sedis</taxon>
        <taxon>Edaphochlamys</taxon>
    </lineage>
</organism>
<dbReference type="AlphaFoldDB" id="A0A835XVZ5"/>